<protein>
    <submittedName>
        <fullName evidence="3">Uncharacterized protein</fullName>
    </submittedName>
</protein>
<dbReference type="Proteomes" id="UP000242999">
    <property type="component" value="Unassembled WGS sequence"/>
</dbReference>
<proteinExistence type="predicted"/>
<dbReference type="OrthoDB" id="9989660at2"/>
<reference evidence="4" key="1">
    <citation type="submission" date="2016-10" db="EMBL/GenBank/DDBJ databases">
        <authorList>
            <person name="Varghese N."/>
            <person name="Submissions S."/>
        </authorList>
    </citation>
    <scope>NUCLEOTIDE SEQUENCE [LARGE SCALE GENOMIC DNA]</scope>
    <source>
        <strain evidence="4">DSM 7165</strain>
    </source>
</reference>
<feature type="transmembrane region" description="Helical" evidence="2">
    <location>
        <begin position="28"/>
        <end position="54"/>
    </location>
</feature>
<sequence>MSLSDTSPSGAAKKQDSPPRAGTSAQKWVWHAFAKSALVPLVLVETVLIAVYLLTNATIRDANIDYLRTQADHELTVSA</sequence>
<organism evidence="3 4">
    <name type="scientific">Allopseudospirillum japonicum</name>
    <dbReference type="NCBI Taxonomy" id="64971"/>
    <lineage>
        <taxon>Bacteria</taxon>
        <taxon>Pseudomonadati</taxon>
        <taxon>Pseudomonadota</taxon>
        <taxon>Gammaproteobacteria</taxon>
        <taxon>Oceanospirillales</taxon>
        <taxon>Oceanospirillaceae</taxon>
        <taxon>Allopseudospirillum</taxon>
    </lineage>
</organism>
<dbReference type="RefSeq" id="WP_093308922.1">
    <property type="nucleotide sequence ID" value="NZ_FNYH01000004.1"/>
</dbReference>
<dbReference type="AlphaFoldDB" id="A0A1H6RKB2"/>
<evidence type="ECO:0000256" key="2">
    <source>
        <dbReference type="SAM" id="Phobius"/>
    </source>
</evidence>
<keyword evidence="2" id="KW-0812">Transmembrane</keyword>
<accession>A0A1H6RKB2</accession>
<evidence type="ECO:0000256" key="1">
    <source>
        <dbReference type="SAM" id="MobiDB-lite"/>
    </source>
</evidence>
<gene>
    <name evidence="3" type="ORF">SAMN05421831_10444</name>
</gene>
<dbReference type="EMBL" id="FNYH01000004">
    <property type="protein sequence ID" value="SEI54926.1"/>
    <property type="molecule type" value="Genomic_DNA"/>
</dbReference>
<keyword evidence="2" id="KW-1133">Transmembrane helix</keyword>
<name>A0A1H6RKB2_9GAMM</name>
<keyword evidence="4" id="KW-1185">Reference proteome</keyword>
<keyword evidence="2" id="KW-0472">Membrane</keyword>
<evidence type="ECO:0000313" key="3">
    <source>
        <dbReference type="EMBL" id="SEI54926.1"/>
    </source>
</evidence>
<dbReference type="STRING" id="64971.SAMN05421831_10444"/>
<evidence type="ECO:0000313" key="4">
    <source>
        <dbReference type="Proteomes" id="UP000242999"/>
    </source>
</evidence>
<feature type="region of interest" description="Disordered" evidence="1">
    <location>
        <begin position="1"/>
        <end position="22"/>
    </location>
</feature>